<evidence type="ECO:0000313" key="2">
    <source>
        <dbReference type="Proteomes" id="UP000184447"/>
    </source>
</evidence>
<dbReference type="Proteomes" id="UP000184447">
    <property type="component" value="Unassembled WGS sequence"/>
</dbReference>
<dbReference type="Pfam" id="PF03682">
    <property type="entry name" value="UPF0158"/>
    <property type="match status" value="1"/>
</dbReference>
<name>A0A1M5VZD7_9CLOT</name>
<proteinExistence type="predicted"/>
<dbReference type="RefSeq" id="WP_073338827.1">
    <property type="nucleotide sequence ID" value="NZ_FQXM01000014.1"/>
</dbReference>
<keyword evidence="2" id="KW-1185">Reference proteome</keyword>
<sequence length="159" mass="18443">MRKIHIDLELLVQSFTFDDEGLGKEYLNTNNGDIINIPDDIEKVVLGELSEDNLPDWKKDLLEDAYIIGADIENRYVLIPKLETTFSNEDIKYFILKNISDSNLSATLFKTLEDDNPIKSFKYALSNYPQILDAWYDYEDSKRIEQANEWLKTLGLKAI</sequence>
<organism evidence="1 2">
    <name type="scientific">Clostridium grantii DSM 8605</name>
    <dbReference type="NCBI Taxonomy" id="1121316"/>
    <lineage>
        <taxon>Bacteria</taxon>
        <taxon>Bacillati</taxon>
        <taxon>Bacillota</taxon>
        <taxon>Clostridia</taxon>
        <taxon>Eubacteriales</taxon>
        <taxon>Clostridiaceae</taxon>
        <taxon>Clostridium</taxon>
    </lineage>
</organism>
<dbReference type="InterPro" id="IPR005361">
    <property type="entry name" value="UPF0158"/>
</dbReference>
<dbReference type="OrthoDB" id="48384at2"/>
<accession>A0A1M5VZD7</accession>
<gene>
    <name evidence="1" type="ORF">SAMN02745207_02573</name>
</gene>
<dbReference type="STRING" id="1121316.SAMN02745207_02573"/>
<reference evidence="1 2" key="1">
    <citation type="submission" date="2016-11" db="EMBL/GenBank/DDBJ databases">
        <authorList>
            <person name="Jaros S."/>
            <person name="Januszkiewicz K."/>
            <person name="Wedrychowicz H."/>
        </authorList>
    </citation>
    <scope>NUCLEOTIDE SEQUENCE [LARGE SCALE GENOMIC DNA]</scope>
    <source>
        <strain evidence="1 2">DSM 8605</strain>
    </source>
</reference>
<evidence type="ECO:0000313" key="1">
    <source>
        <dbReference type="EMBL" id="SHH80561.1"/>
    </source>
</evidence>
<dbReference type="AlphaFoldDB" id="A0A1M5VZD7"/>
<dbReference type="EMBL" id="FQXM01000014">
    <property type="protein sequence ID" value="SHH80561.1"/>
    <property type="molecule type" value="Genomic_DNA"/>
</dbReference>
<protein>
    <submittedName>
        <fullName evidence="1">Uncharacterized protein family (UPF0158)</fullName>
    </submittedName>
</protein>